<proteinExistence type="predicted"/>
<dbReference type="EMBL" id="JBJJXI010000002">
    <property type="protein sequence ID" value="KAL3407763.1"/>
    <property type="molecule type" value="Genomic_DNA"/>
</dbReference>
<gene>
    <name evidence="1" type="ORF">TKK_000023</name>
</gene>
<evidence type="ECO:0000313" key="1">
    <source>
        <dbReference type="EMBL" id="KAL3407763.1"/>
    </source>
</evidence>
<organism evidence="1 2">
    <name type="scientific">Trichogramma kaykai</name>
    <dbReference type="NCBI Taxonomy" id="54128"/>
    <lineage>
        <taxon>Eukaryota</taxon>
        <taxon>Metazoa</taxon>
        <taxon>Ecdysozoa</taxon>
        <taxon>Arthropoda</taxon>
        <taxon>Hexapoda</taxon>
        <taxon>Insecta</taxon>
        <taxon>Pterygota</taxon>
        <taxon>Neoptera</taxon>
        <taxon>Endopterygota</taxon>
        <taxon>Hymenoptera</taxon>
        <taxon>Apocrita</taxon>
        <taxon>Proctotrupomorpha</taxon>
        <taxon>Chalcidoidea</taxon>
        <taxon>Trichogrammatidae</taxon>
        <taxon>Trichogramma</taxon>
    </lineage>
</organism>
<reference evidence="1 2" key="1">
    <citation type="journal article" date="2024" name="bioRxiv">
        <title>A reference genome for Trichogramma kaykai: A tiny desert-dwelling parasitoid wasp with competing sex-ratio distorters.</title>
        <authorList>
            <person name="Culotta J."/>
            <person name="Lindsey A.R."/>
        </authorList>
    </citation>
    <scope>NUCLEOTIDE SEQUENCE [LARGE SCALE GENOMIC DNA]</scope>
    <source>
        <strain evidence="1 2">KSX58</strain>
    </source>
</reference>
<comment type="caution">
    <text evidence="1">The sequence shown here is derived from an EMBL/GenBank/DDBJ whole genome shotgun (WGS) entry which is preliminary data.</text>
</comment>
<dbReference type="Proteomes" id="UP001627154">
    <property type="component" value="Unassembled WGS sequence"/>
</dbReference>
<dbReference type="AlphaFoldDB" id="A0ABD2XS08"/>
<evidence type="ECO:0000313" key="2">
    <source>
        <dbReference type="Proteomes" id="UP001627154"/>
    </source>
</evidence>
<sequence>MLQTQLQNLIDYLEKKFESSLDEKLEKLMKVYRPFTTLRYNMEKQNEKNKIEIISLLNTFSNNTIYESAKKLNISTVEFDEKIPSTTHVSQIYDAVNKCIYSEGVSMSHEEYAIFELITNAQTLISTIVEQAKKCVEEATLSTSLLTATCLTKAKINADLVYATAPGSVTMQFFKMQVEKGVKRLEACDQSKSYDEIRSSLDKIKDEIYNKIIEKQQSLKQ</sequence>
<protein>
    <submittedName>
        <fullName evidence="1">Uncharacterized protein</fullName>
    </submittedName>
</protein>
<name>A0ABD2XS08_9HYME</name>
<keyword evidence="2" id="KW-1185">Reference proteome</keyword>
<accession>A0ABD2XS08</accession>